<name>J9DBN4_9ZZZZ</name>
<accession>J9DBN4</accession>
<dbReference type="AlphaFoldDB" id="J9DBN4"/>
<gene>
    <name evidence="1" type="ORF">EVA_01482</name>
</gene>
<protein>
    <submittedName>
        <fullName evidence="1">Uncharacterized protein</fullName>
    </submittedName>
</protein>
<dbReference type="EMBL" id="AMCI01000207">
    <property type="protein sequence ID" value="EJX10331.1"/>
    <property type="molecule type" value="Genomic_DNA"/>
</dbReference>
<comment type="caution">
    <text evidence="1">The sequence shown here is derived from an EMBL/GenBank/DDBJ whole genome shotgun (WGS) entry which is preliminary data.</text>
</comment>
<proteinExistence type="predicted"/>
<evidence type="ECO:0000313" key="1">
    <source>
        <dbReference type="EMBL" id="EJX10331.1"/>
    </source>
</evidence>
<organism evidence="1">
    <name type="scientific">gut metagenome</name>
    <dbReference type="NCBI Taxonomy" id="749906"/>
    <lineage>
        <taxon>unclassified sequences</taxon>
        <taxon>metagenomes</taxon>
        <taxon>organismal metagenomes</taxon>
    </lineage>
</organism>
<reference evidence="1" key="1">
    <citation type="journal article" date="2012" name="PLoS ONE">
        <title>Gene sets for utilization of primary and secondary nutrition supplies in the distal gut of endangered iberian lynx.</title>
        <authorList>
            <person name="Alcaide M."/>
            <person name="Messina E."/>
            <person name="Richter M."/>
            <person name="Bargiela R."/>
            <person name="Peplies J."/>
            <person name="Huws S.A."/>
            <person name="Newbold C.J."/>
            <person name="Golyshin P.N."/>
            <person name="Simon M.A."/>
            <person name="Lopez G."/>
            <person name="Yakimov M.M."/>
            <person name="Ferrer M."/>
        </authorList>
    </citation>
    <scope>NUCLEOTIDE SEQUENCE</scope>
</reference>
<sequence>MNGISPQQSYKFIADSRTLQQKLCDFFWRADESLQSVSAVNLFLHSISI</sequence>